<dbReference type="OrthoDB" id="5764172at2"/>
<feature type="signal peptide" evidence="1">
    <location>
        <begin position="1"/>
        <end position="23"/>
    </location>
</feature>
<gene>
    <name evidence="2" type="ORF">FEM03_11500</name>
</gene>
<dbReference type="AlphaFoldDB" id="A0A5R8KDH5"/>
<feature type="chain" id="PRO_5024351964" description="DUF1795 domain-containing protein" evidence="1">
    <location>
        <begin position="24"/>
        <end position="178"/>
    </location>
</feature>
<organism evidence="2 3">
    <name type="scientific">Phragmitibacter flavus</name>
    <dbReference type="NCBI Taxonomy" id="2576071"/>
    <lineage>
        <taxon>Bacteria</taxon>
        <taxon>Pseudomonadati</taxon>
        <taxon>Verrucomicrobiota</taxon>
        <taxon>Verrucomicrobiia</taxon>
        <taxon>Verrucomicrobiales</taxon>
        <taxon>Verrucomicrobiaceae</taxon>
        <taxon>Phragmitibacter</taxon>
    </lineage>
</organism>
<dbReference type="Proteomes" id="UP000306196">
    <property type="component" value="Unassembled WGS sequence"/>
</dbReference>
<keyword evidence="1" id="KW-0732">Signal</keyword>
<evidence type="ECO:0000256" key="1">
    <source>
        <dbReference type="SAM" id="SignalP"/>
    </source>
</evidence>
<evidence type="ECO:0008006" key="4">
    <source>
        <dbReference type="Google" id="ProtNLM"/>
    </source>
</evidence>
<comment type="caution">
    <text evidence="2">The sequence shown here is derived from an EMBL/GenBank/DDBJ whole genome shotgun (WGS) entry which is preliminary data.</text>
</comment>
<sequence length="178" mass="19203">MKTIALPLLALCAVLLPFTASQAEEPAKKITVGEFNFTLAAPWQEAENTGMMTKAIIEHPIKDAVALKAMFYHFGSGQGGAVEANINRWIGQFEGTPEVKRDEQTIDGVQVVILTATGTYLDGPPMGGNKTPRPDYQMLASILVGKDAPVFIKLTGPKASTESIHDAFKKLTVSPFEK</sequence>
<dbReference type="EMBL" id="VAUV01000008">
    <property type="protein sequence ID" value="TLD70353.1"/>
    <property type="molecule type" value="Genomic_DNA"/>
</dbReference>
<reference evidence="2 3" key="1">
    <citation type="submission" date="2019-05" db="EMBL/GenBank/DDBJ databases">
        <title>Verrucobacter flavum gen. nov., sp. nov. a new member of the family Verrucomicrobiaceae.</title>
        <authorList>
            <person name="Szuroczki S."/>
            <person name="Abbaszade G."/>
            <person name="Szabo A."/>
            <person name="Felfoldi T."/>
            <person name="Schumann P."/>
            <person name="Boka K."/>
            <person name="Keki Z."/>
            <person name="Toumi M."/>
            <person name="Toth E."/>
        </authorList>
    </citation>
    <scope>NUCLEOTIDE SEQUENCE [LARGE SCALE GENOMIC DNA]</scope>
    <source>
        <strain evidence="2 3">MG-N-17</strain>
    </source>
</reference>
<proteinExistence type="predicted"/>
<protein>
    <recommendedName>
        <fullName evidence="4">DUF1795 domain-containing protein</fullName>
    </recommendedName>
</protein>
<keyword evidence="3" id="KW-1185">Reference proteome</keyword>
<accession>A0A5R8KDH5</accession>
<name>A0A5R8KDH5_9BACT</name>
<dbReference type="RefSeq" id="WP_138086409.1">
    <property type="nucleotide sequence ID" value="NZ_VAUV01000008.1"/>
</dbReference>
<evidence type="ECO:0000313" key="2">
    <source>
        <dbReference type="EMBL" id="TLD70353.1"/>
    </source>
</evidence>
<evidence type="ECO:0000313" key="3">
    <source>
        <dbReference type="Proteomes" id="UP000306196"/>
    </source>
</evidence>